<dbReference type="InterPro" id="IPR023214">
    <property type="entry name" value="HAD_sf"/>
</dbReference>
<dbReference type="GO" id="GO:0008967">
    <property type="term" value="F:phosphoglycolate phosphatase activity"/>
    <property type="evidence" value="ECO:0007669"/>
    <property type="project" value="TreeGrafter"/>
</dbReference>
<dbReference type="SFLD" id="SFLDS00003">
    <property type="entry name" value="Haloacid_Dehalogenase"/>
    <property type="match status" value="1"/>
</dbReference>
<keyword evidence="4" id="KW-1185">Reference proteome</keyword>
<dbReference type="Gene3D" id="1.10.150.240">
    <property type="entry name" value="Putative phosphatase, domain 2"/>
    <property type="match status" value="1"/>
</dbReference>
<dbReference type="OrthoDB" id="9792518at2"/>
<dbReference type="Pfam" id="PF13419">
    <property type="entry name" value="HAD_2"/>
    <property type="match status" value="1"/>
</dbReference>
<organism evidence="3 4">
    <name type="scientific">Vulcanibacillus modesticaldus</name>
    <dbReference type="NCBI Taxonomy" id="337097"/>
    <lineage>
        <taxon>Bacteria</taxon>
        <taxon>Bacillati</taxon>
        <taxon>Bacillota</taxon>
        <taxon>Bacilli</taxon>
        <taxon>Bacillales</taxon>
        <taxon>Bacillaceae</taxon>
        <taxon>Vulcanibacillus</taxon>
    </lineage>
</organism>
<dbReference type="InterPro" id="IPR036412">
    <property type="entry name" value="HAD-like_sf"/>
</dbReference>
<proteinExistence type="predicted"/>
<evidence type="ECO:0000313" key="4">
    <source>
        <dbReference type="Proteomes" id="UP000243739"/>
    </source>
</evidence>
<dbReference type="GO" id="GO:0005829">
    <property type="term" value="C:cytosol"/>
    <property type="evidence" value="ECO:0007669"/>
    <property type="project" value="TreeGrafter"/>
</dbReference>
<reference evidence="3 4" key="1">
    <citation type="submission" date="2016-09" db="EMBL/GenBank/DDBJ databases">
        <title>Draft genome sequence for the type strain of Vulcanibacillus modesticaldus BR, a strictly anaerobic, moderately thermophilic, and nitrate-reducing bacterium from deep sea-hydrothermal vents of the Mid-Atlantic Ridge.</title>
        <authorList>
            <person name="Abin C.A."/>
            <person name="Hollibaugh J.T."/>
        </authorList>
    </citation>
    <scope>NUCLEOTIDE SEQUENCE [LARGE SCALE GENOMIC DNA]</scope>
    <source>
        <strain evidence="3 4">BR</strain>
    </source>
</reference>
<dbReference type="GO" id="GO:0006281">
    <property type="term" value="P:DNA repair"/>
    <property type="evidence" value="ECO:0007669"/>
    <property type="project" value="TreeGrafter"/>
</dbReference>
<protein>
    <recommendedName>
        <fullName evidence="5">Nucleosidase</fullName>
    </recommendedName>
</protein>
<dbReference type="InterPro" id="IPR050155">
    <property type="entry name" value="HAD-like_hydrolase_sf"/>
</dbReference>
<dbReference type="Proteomes" id="UP000243739">
    <property type="component" value="Unassembled WGS sequence"/>
</dbReference>
<accession>A0A1D2YRX3</accession>
<dbReference type="Gene3D" id="3.40.50.1000">
    <property type="entry name" value="HAD superfamily/HAD-like"/>
    <property type="match status" value="1"/>
</dbReference>
<keyword evidence="2" id="KW-0460">Magnesium</keyword>
<name>A0A1D2YRX3_9BACI</name>
<comment type="caution">
    <text evidence="3">The sequence shown here is derived from an EMBL/GenBank/DDBJ whole genome shotgun (WGS) entry which is preliminary data.</text>
</comment>
<dbReference type="AlphaFoldDB" id="A0A1D2YRX3"/>
<evidence type="ECO:0008006" key="5">
    <source>
        <dbReference type="Google" id="ProtNLM"/>
    </source>
</evidence>
<dbReference type="PANTHER" id="PTHR43434:SF1">
    <property type="entry name" value="PHOSPHOGLYCOLATE PHOSPHATASE"/>
    <property type="match status" value="1"/>
</dbReference>
<dbReference type="InterPro" id="IPR041492">
    <property type="entry name" value="HAD_2"/>
</dbReference>
<dbReference type="SFLD" id="SFLDG01129">
    <property type="entry name" value="C1.5:_HAD__Beta-PGM__Phosphata"/>
    <property type="match status" value="1"/>
</dbReference>
<dbReference type="NCBIfam" id="TIGR01549">
    <property type="entry name" value="HAD-SF-IA-v1"/>
    <property type="match status" value="1"/>
</dbReference>
<evidence type="ECO:0000256" key="2">
    <source>
        <dbReference type="ARBA" id="ARBA00022842"/>
    </source>
</evidence>
<dbReference type="InterPro" id="IPR006439">
    <property type="entry name" value="HAD-SF_hydro_IA"/>
</dbReference>
<evidence type="ECO:0000256" key="1">
    <source>
        <dbReference type="ARBA" id="ARBA00022801"/>
    </source>
</evidence>
<dbReference type="PANTHER" id="PTHR43434">
    <property type="entry name" value="PHOSPHOGLYCOLATE PHOSPHATASE"/>
    <property type="match status" value="1"/>
</dbReference>
<dbReference type="SUPFAM" id="SSF56784">
    <property type="entry name" value="HAD-like"/>
    <property type="match status" value="1"/>
</dbReference>
<evidence type="ECO:0000313" key="3">
    <source>
        <dbReference type="EMBL" id="OEF96381.1"/>
    </source>
</evidence>
<dbReference type="RefSeq" id="WP_069657601.1">
    <property type="nucleotide sequence ID" value="NZ_MIJF01000089.1"/>
</dbReference>
<dbReference type="EMBL" id="MIJF01000089">
    <property type="protein sequence ID" value="OEF96381.1"/>
    <property type="molecule type" value="Genomic_DNA"/>
</dbReference>
<sequence>MGNKYDAIIFDFDGTLFQTEKLALPSFERTFDQLKKDGIKIVKIPSEQQMLNVIGMTLDDIWNSLLPELPKEAHIKANEYMLKNELDLVNEGYGALYPGVIKTLDELKRQGYRLFIASNGLAEYVKGLSKAFMIESYFDAIYTAGEYNTSTKKLLVKQLIADFSINKCVMVGDRHSDIEAGEYNHCLTVGCDFGFASIDELDGANVTIKNFVDLLSIIDN</sequence>
<dbReference type="STRING" id="337097.BHF71_04310"/>
<dbReference type="InterPro" id="IPR023198">
    <property type="entry name" value="PGP-like_dom2"/>
</dbReference>
<keyword evidence="1" id="KW-0378">Hydrolase</keyword>
<gene>
    <name evidence="3" type="ORF">BHF71_04310</name>
</gene>